<sequence length="742" mass="83523">MHSHIEPWTPSASKSLTLDANGDEKTDYLRWRLVDDHGRQTWRYLETDEENADWPQTAYDKQFLGLDTGLPDLPQAQTPLQAAQDGMSYFSQLQLPSGQWASECKGPVFVMPCVVIAWYVTDTPIPAAYAGEMRRYVFAQQRAEDGGWGWHSEETRSSAIGTALSYVVLRLLGASRDDPRLVKARALLHALGGATHAPGIAKFWLCVLGVMKWECVNPFLPEFWLTTDSDPVAPSKWYLHTRINFTSLSYIWSKQWSYSGDDVTQQLKDELYTEPYDSVNFAAHRTSLAAVDNNYPKWWLVNLMNWLTVAVYIPYLRKPATAETAERKVWDLLRAEDHGSEHVGLSPVSKCINLIACHIHDGTDSDSVQVHRQTMARYLWMTKDGMACHLLEGVQVWDTSHAAQALAAAGAAEHPRFQSTLARAHGFLADHQLLEEDAVAQDQGRVLYPCPRKGGWPFSTKYQGYMISEVTGEALRSVLRLQESPDSSLDLEKRMPERRLQEAIDCLLNLQNDTGGFGVYEKRTGSLKLAWLEMGEFIGRTMINDDYLECTTAVLSALLCFGKVYPAYRAAEIEATVAQGMSFIKGCQYPDGGWYGAWGVCFCYAGMFTLETLALAGETYAGSEVVRRGCDFLVSKQKGDGGWGESYLSFRRREYVQHERSQVVQTAWVCMALMHAGYPGKEPIQQGLRLIMSRQQSRGNGSKSRSRAVLQMGEVFGYSNYSLYWPVRALAEYVARYGNEEL</sequence>
<evidence type="ECO:0000259" key="4">
    <source>
        <dbReference type="Pfam" id="PF13249"/>
    </source>
</evidence>
<dbReference type="EC" id="5.4.99.-" evidence="2"/>
<evidence type="ECO:0000313" key="5">
    <source>
        <dbReference type="EMBL" id="KAK8074381.1"/>
    </source>
</evidence>
<comment type="similarity">
    <text evidence="2">Belongs to the terpene cyclase/mutase family.</text>
</comment>
<reference evidence="5 6" key="1">
    <citation type="submission" date="2023-01" db="EMBL/GenBank/DDBJ databases">
        <title>Analysis of 21 Apiospora genomes using comparative genomics revels a genus with tremendous synthesis potential of carbohydrate active enzymes and secondary metabolites.</title>
        <authorList>
            <person name="Sorensen T."/>
        </authorList>
    </citation>
    <scope>NUCLEOTIDE SEQUENCE [LARGE SCALE GENOMIC DNA]</scope>
    <source>
        <strain evidence="5 6">CBS 114990</strain>
    </source>
</reference>
<organism evidence="5 6">
    <name type="scientific">Apiospora hydei</name>
    <dbReference type="NCBI Taxonomy" id="1337664"/>
    <lineage>
        <taxon>Eukaryota</taxon>
        <taxon>Fungi</taxon>
        <taxon>Dikarya</taxon>
        <taxon>Ascomycota</taxon>
        <taxon>Pezizomycotina</taxon>
        <taxon>Sordariomycetes</taxon>
        <taxon>Xylariomycetidae</taxon>
        <taxon>Amphisphaeriales</taxon>
        <taxon>Apiosporaceae</taxon>
        <taxon>Apiospora</taxon>
    </lineage>
</organism>
<dbReference type="Proteomes" id="UP001433268">
    <property type="component" value="Unassembled WGS sequence"/>
</dbReference>
<dbReference type="Gene3D" id="6.20.120.20">
    <property type="match status" value="1"/>
</dbReference>
<feature type="domain" description="Squalene cyclase C-terminal" evidence="3">
    <location>
        <begin position="396"/>
        <end position="733"/>
    </location>
</feature>
<evidence type="ECO:0000256" key="1">
    <source>
        <dbReference type="ARBA" id="ARBA00022737"/>
    </source>
</evidence>
<dbReference type="SUPFAM" id="SSF48239">
    <property type="entry name" value="Terpenoid cyclases/Protein prenyltransferases"/>
    <property type="match status" value="2"/>
</dbReference>
<dbReference type="InterPro" id="IPR018333">
    <property type="entry name" value="Squalene_cyclase"/>
</dbReference>
<keyword evidence="6" id="KW-1185">Reference proteome</keyword>
<evidence type="ECO:0000313" key="6">
    <source>
        <dbReference type="Proteomes" id="UP001433268"/>
    </source>
</evidence>
<evidence type="ECO:0000259" key="3">
    <source>
        <dbReference type="Pfam" id="PF13243"/>
    </source>
</evidence>
<dbReference type="InterPro" id="IPR032697">
    <property type="entry name" value="SQ_cyclase_N"/>
</dbReference>
<protein>
    <recommendedName>
        <fullName evidence="2">Terpene cyclase/mutase family member</fullName>
        <ecNumber evidence="2">5.4.99.-</ecNumber>
    </recommendedName>
</protein>
<dbReference type="Gene3D" id="1.50.10.20">
    <property type="match status" value="2"/>
</dbReference>
<proteinExistence type="inferred from homology"/>
<accession>A0ABR1VSZ9</accession>
<dbReference type="Pfam" id="PF13243">
    <property type="entry name" value="SQHop_cyclase_C"/>
    <property type="match status" value="1"/>
</dbReference>
<dbReference type="InterPro" id="IPR032696">
    <property type="entry name" value="SQ_cyclase_C"/>
</dbReference>
<feature type="domain" description="Squalene cyclase N-terminal" evidence="4">
    <location>
        <begin position="88"/>
        <end position="380"/>
    </location>
</feature>
<keyword evidence="1" id="KW-0677">Repeat</keyword>
<evidence type="ECO:0000256" key="2">
    <source>
        <dbReference type="RuleBase" id="RU362003"/>
    </source>
</evidence>
<dbReference type="Pfam" id="PF13249">
    <property type="entry name" value="SQHop_cyclase_N"/>
    <property type="match status" value="1"/>
</dbReference>
<dbReference type="NCBIfam" id="TIGR01787">
    <property type="entry name" value="squalene_cyclas"/>
    <property type="match status" value="1"/>
</dbReference>
<dbReference type="GeneID" id="92046419"/>
<dbReference type="EMBL" id="JAQQWN010000007">
    <property type="protein sequence ID" value="KAK8074381.1"/>
    <property type="molecule type" value="Genomic_DNA"/>
</dbReference>
<keyword evidence="2" id="KW-0413">Isomerase</keyword>
<comment type="caution">
    <text evidence="5">The sequence shown here is derived from an EMBL/GenBank/DDBJ whole genome shotgun (WGS) entry which is preliminary data.</text>
</comment>
<dbReference type="InterPro" id="IPR008930">
    <property type="entry name" value="Terpenoid_cyclase/PrenylTrfase"/>
</dbReference>
<gene>
    <name evidence="5" type="ORF">PG997_009044</name>
</gene>
<dbReference type="PANTHER" id="PTHR11764">
    <property type="entry name" value="TERPENE CYCLASE/MUTASE FAMILY MEMBER"/>
    <property type="match status" value="1"/>
</dbReference>
<dbReference type="RefSeq" id="XP_066665321.1">
    <property type="nucleotide sequence ID" value="XM_066813359.1"/>
</dbReference>
<dbReference type="PANTHER" id="PTHR11764:SF76">
    <property type="entry name" value="TERPENE CYCLASE_MUTASE FAMILY MEMBER"/>
    <property type="match status" value="1"/>
</dbReference>
<name>A0ABR1VSZ9_9PEZI</name>